<name>A0A388LXG3_CHABU</name>
<dbReference type="InterPro" id="IPR012337">
    <property type="entry name" value="RNaseH-like_sf"/>
</dbReference>
<feature type="compositionally biased region" description="Basic and acidic residues" evidence="1">
    <location>
        <begin position="181"/>
        <end position="190"/>
    </location>
</feature>
<organism evidence="2 3">
    <name type="scientific">Chara braunii</name>
    <name type="common">Braun's stonewort</name>
    <dbReference type="NCBI Taxonomy" id="69332"/>
    <lineage>
        <taxon>Eukaryota</taxon>
        <taxon>Viridiplantae</taxon>
        <taxon>Streptophyta</taxon>
        <taxon>Charophyceae</taxon>
        <taxon>Charales</taxon>
        <taxon>Characeae</taxon>
        <taxon>Chara</taxon>
    </lineage>
</organism>
<accession>A0A388LXG3</accession>
<dbReference type="AlphaFoldDB" id="A0A388LXG3"/>
<protein>
    <recommendedName>
        <fullName evidence="4">HAT C-terminal dimerisation domain-containing protein</fullName>
    </recommendedName>
</protein>
<dbReference type="Gramene" id="GBG87007">
    <property type="protein sequence ID" value="GBG87007"/>
    <property type="gene ID" value="CBR_g44461"/>
</dbReference>
<sequence length="257" mass="28968">MWSTVTPCERNWSTLDLVHEKRRNQLCPETINKLVYIHWNMQLTNVKKKKNKGGFIDLWASFFDDGQAPPLEDLAILPPGAPIAEGELVACDRLSKTPIDGVPKVGRLDESSCSDDSDDGEDLVWRGKGVKKRDEVVKNGKAPTVGEEEGHDRNGEEENMEQEEAGEEEEEKIDFGLRSYNDSDKSKDNNEIDNNLPNLHEFGYFDSSLRVGLDDDEAERRAAQALAQTDRAIVMQRMEQEAARRAALPRNIGQRGE</sequence>
<feature type="compositionally biased region" description="Acidic residues" evidence="1">
    <location>
        <begin position="112"/>
        <end position="122"/>
    </location>
</feature>
<gene>
    <name evidence="2" type="ORF">CBR_g44461</name>
</gene>
<feature type="region of interest" description="Disordered" evidence="1">
    <location>
        <begin position="134"/>
        <end position="198"/>
    </location>
</feature>
<feature type="compositionally biased region" description="Acidic residues" evidence="1">
    <location>
        <begin position="157"/>
        <end position="172"/>
    </location>
</feature>
<comment type="caution">
    <text evidence="2">The sequence shown here is derived from an EMBL/GenBank/DDBJ whole genome shotgun (WGS) entry which is preliminary data.</text>
</comment>
<evidence type="ECO:0008006" key="4">
    <source>
        <dbReference type="Google" id="ProtNLM"/>
    </source>
</evidence>
<reference evidence="2 3" key="1">
    <citation type="journal article" date="2018" name="Cell">
        <title>The Chara Genome: Secondary Complexity and Implications for Plant Terrestrialization.</title>
        <authorList>
            <person name="Nishiyama T."/>
            <person name="Sakayama H."/>
            <person name="Vries J.D."/>
            <person name="Buschmann H."/>
            <person name="Saint-Marcoux D."/>
            <person name="Ullrich K.K."/>
            <person name="Haas F.B."/>
            <person name="Vanderstraeten L."/>
            <person name="Becker D."/>
            <person name="Lang D."/>
            <person name="Vosolsobe S."/>
            <person name="Rombauts S."/>
            <person name="Wilhelmsson P.K.I."/>
            <person name="Janitza P."/>
            <person name="Kern R."/>
            <person name="Heyl A."/>
            <person name="Rumpler F."/>
            <person name="Villalobos L.I.A.C."/>
            <person name="Clay J.M."/>
            <person name="Skokan R."/>
            <person name="Toyoda A."/>
            <person name="Suzuki Y."/>
            <person name="Kagoshima H."/>
            <person name="Schijlen E."/>
            <person name="Tajeshwar N."/>
            <person name="Catarino B."/>
            <person name="Hetherington A.J."/>
            <person name="Saltykova A."/>
            <person name="Bonnot C."/>
            <person name="Breuninger H."/>
            <person name="Symeonidi A."/>
            <person name="Radhakrishnan G.V."/>
            <person name="Van Nieuwerburgh F."/>
            <person name="Deforce D."/>
            <person name="Chang C."/>
            <person name="Karol K.G."/>
            <person name="Hedrich R."/>
            <person name="Ulvskov P."/>
            <person name="Glockner G."/>
            <person name="Delwiche C.F."/>
            <person name="Petrasek J."/>
            <person name="Van de Peer Y."/>
            <person name="Friml J."/>
            <person name="Beilby M."/>
            <person name="Dolan L."/>
            <person name="Kohara Y."/>
            <person name="Sugano S."/>
            <person name="Fujiyama A."/>
            <person name="Delaux P.-M."/>
            <person name="Quint M."/>
            <person name="TheiBen G."/>
            <person name="Hagemann M."/>
            <person name="Harholt J."/>
            <person name="Dunand C."/>
            <person name="Zachgo S."/>
            <person name="Langdale J."/>
            <person name="Maumus F."/>
            <person name="Straeten D.V.D."/>
            <person name="Gould S.B."/>
            <person name="Rensing S.A."/>
        </authorList>
    </citation>
    <scope>NUCLEOTIDE SEQUENCE [LARGE SCALE GENOMIC DNA]</scope>
    <source>
        <strain evidence="2 3">S276</strain>
    </source>
</reference>
<evidence type="ECO:0000313" key="3">
    <source>
        <dbReference type="Proteomes" id="UP000265515"/>
    </source>
</evidence>
<dbReference type="SUPFAM" id="SSF53098">
    <property type="entry name" value="Ribonuclease H-like"/>
    <property type="match status" value="1"/>
</dbReference>
<dbReference type="OrthoDB" id="1930460at2759"/>
<evidence type="ECO:0000313" key="2">
    <source>
        <dbReference type="EMBL" id="GBG87007.1"/>
    </source>
</evidence>
<evidence type="ECO:0000256" key="1">
    <source>
        <dbReference type="SAM" id="MobiDB-lite"/>
    </source>
</evidence>
<proteinExistence type="predicted"/>
<dbReference type="EMBL" id="BFEA01000590">
    <property type="protein sequence ID" value="GBG87007.1"/>
    <property type="molecule type" value="Genomic_DNA"/>
</dbReference>
<feature type="region of interest" description="Disordered" evidence="1">
    <location>
        <begin position="107"/>
        <end position="126"/>
    </location>
</feature>
<keyword evidence="3" id="KW-1185">Reference proteome</keyword>
<dbReference type="Proteomes" id="UP000265515">
    <property type="component" value="Unassembled WGS sequence"/>
</dbReference>